<evidence type="ECO:0000313" key="2">
    <source>
        <dbReference type="EMBL" id="GIE96362.1"/>
    </source>
</evidence>
<dbReference type="AlphaFoldDB" id="A0A919JZF8"/>
<evidence type="ECO:0008006" key="4">
    <source>
        <dbReference type="Google" id="ProtNLM"/>
    </source>
</evidence>
<gene>
    <name evidence="2" type="ORF">Ari01nite_38270</name>
</gene>
<reference evidence="2" key="1">
    <citation type="submission" date="2021-01" db="EMBL/GenBank/DDBJ databases">
        <title>Whole genome shotgun sequence of Actinoplanes rishiriensis NBRC 108556.</title>
        <authorList>
            <person name="Komaki H."/>
            <person name="Tamura T."/>
        </authorList>
    </citation>
    <scope>NUCLEOTIDE SEQUENCE</scope>
    <source>
        <strain evidence="2">NBRC 108556</strain>
    </source>
</reference>
<accession>A0A919JZF8</accession>
<feature type="compositionally biased region" description="Basic and acidic residues" evidence="1">
    <location>
        <begin position="61"/>
        <end position="70"/>
    </location>
</feature>
<sequence>MSATSQVKPGADAVTFVVYDASVLYPSTLRDLLVRIAQSGLVQAKWSDDILDEMFAALRRQRPDGHDPAVRRRRANKRTPKRGVPGTLRVPGTEGGGWIRQATGRSAPRCPDRRSDFVGRSHATR</sequence>
<proteinExistence type="predicted"/>
<evidence type="ECO:0000256" key="1">
    <source>
        <dbReference type="SAM" id="MobiDB-lite"/>
    </source>
</evidence>
<dbReference type="EMBL" id="BOMV01000042">
    <property type="protein sequence ID" value="GIE96362.1"/>
    <property type="molecule type" value="Genomic_DNA"/>
</dbReference>
<organism evidence="2 3">
    <name type="scientific">Paractinoplanes rishiriensis</name>
    <dbReference type="NCBI Taxonomy" id="1050105"/>
    <lineage>
        <taxon>Bacteria</taxon>
        <taxon>Bacillati</taxon>
        <taxon>Actinomycetota</taxon>
        <taxon>Actinomycetes</taxon>
        <taxon>Micromonosporales</taxon>
        <taxon>Micromonosporaceae</taxon>
        <taxon>Paractinoplanes</taxon>
    </lineage>
</organism>
<comment type="caution">
    <text evidence="2">The sequence shown here is derived from an EMBL/GenBank/DDBJ whole genome shotgun (WGS) entry which is preliminary data.</text>
</comment>
<keyword evidence="3" id="KW-1185">Reference proteome</keyword>
<evidence type="ECO:0000313" key="3">
    <source>
        <dbReference type="Proteomes" id="UP000636960"/>
    </source>
</evidence>
<feature type="compositionally biased region" description="Basic residues" evidence="1">
    <location>
        <begin position="71"/>
        <end position="81"/>
    </location>
</feature>
<feature type="region of interest" description="Disordered" evidence="1">
    <location>
        <begin position="61"/>
        <end position="125"/>
    </location>
</feature>
<name>A0A919JZF8_9ACTN</name>
<dbReference type="Proteomes" id="UP000636960">
    <property type="component" value="Unassembled WGS sequence"/>
</dbReference>
<protein>
    <recommendedName>
        <fullName evidence="4">PIN domain-containing protein</fullName>
    </recommendedName>
</protein>
<feature type="compositionally biased region" description="Basic and acidic residues" evidence="1">
    <location>
        <begin position="110"/>
        <end position="119"/>
    </location>
</feature>